<reference evidence="5 6" key="1">
    <citation type="submission" date="2019-12" db="EMBL/GenBank/DDBJ databases">
        <title>Auraticoccus cholistani sp. nov., an actinomycete isolated from soil of Cholistan desert.</title>
        <authorList>
            <person name="Cheema M.T."/>
        </authorList>
    </citation>
    <scope>NUCLEOTIDE SEQUENCE [LARGE SCALE GENOMIC DNA]</scope>
    <source>
        <strain evidence="5 6">F435</strain>
    </source>
</reference>
<organism evidence="5 6">
    <name type="scientific">Auraticoccus cholistanensis</name>
    <dbReference type="NCBI Taxonomy" id="2656650"/>
    <lineage>
        <taxon>Bacteria</taxon>
        <taxon>Bacillati</taxon>
        <taxon>Actinomycetota</taxon>
        <taxon>Actinomycetes</taxon>
        <taxon>Propionibacteriales</taxon>
        <taxon>Propionibacteriaceae</taxon>
        <taxon>Auraticoccus</taxon>
    </lineage>
</organism>
<keyword evidence="3" id="KW-0732">Signal</keyword>
<comment type="caution">
    <text evidence="5">The sequence shown here is derived from an EMBL/GenBank/DDBJ whole genome shotgun (WGS) entry which is preliminary data.</text>
</comment>
<dbReference type="PIRSF" id="PIRSF004846">
    <property type="entry name" value="ModA"/>
    <property type="match status" value="1"/>
</dbReference>
<dbReference type="AlphaFoldDB" id="A0A6A9UVW2"/>
<feature type="binding site" evidence="4">
    <location>
        <position position="96"/>
    </location>
    <ligand>
        <name>molybdate</name>
        <dbReference type="ChEBI" id="CHEBI:36264"/>
    </ligand>
</feature>
<dbReference type="GO" id="GO:0046872">
    <property type="term" value="F:metal ion binding"/>
    <property type="evidence" value="ECO:0007669"/>
    <property type="project" value="UniProtKB-KW"/>
</dbReference>
<keyword evidence="2 4" id="KW-0479">Metal-binding</keyword>
<feature type="binding site" evidence="4">
    <location>
        <position position="216"/>
    </location>
    <ligand>
        <name>molybdate</name>
        <dbReference type="ChEBI" id="CHEBI:36264"/>
    </ligand>
</feature>
<dbReference type="EMBL" id="WPCU01000008">
    <property type="protein sequence ID" value="MVA76828.1"/>
    <property type="molecule type" value="Genomic_DNA"/>
</dbReference>
<dbReference type="Gene3D" id="3.40.190.10">
    <property type="entry name" value="Periplasmic binding protein-like II"/>
    <property type="match status" value="2"/>
</dbReference>
<dbReference type="NCBIfam" id="TIGR01256">
    <property type="entry name" value="modA"/>
    <property type="match status" value="1"/>
</dbReference>
<proteinExistence type="inferred from homology"/>
<evidence type="ECO:0000256" key="3">
    <source>
        <dbReference type="ARBA" id="ARBA00022729"/>
    </source>
</evidence>
<dbReference type="GO" id="GO:0015689">
    <property type="term" value="P:molybdate ion transport"/>
    <property type="evidence" value="ECO:0007669"/>
    <property type="project" value="InterPro"/>
</dbReference>
<sequence>MNPGGRGGDDPARRGPLARLTARRVREARATGGRVRELTAVLAALLLLTVSAGCSPGPQPLVVHAAASLTDVLPRIGSRFSAEHGGVELVYDFGGSSSLAERIRQGSPGDVFVSASEPVMESLAGTGLVEQPVVVAGNVLQIATPPRNPAAVDTLDDFTRAELRLVACDPSVPCGAAAEQLFTTAGVEPRLDSLEGDVRAVLTKVAADEADAGLVYRTDVLAAAGRVEGVDVPGAEAASTRYPAAVVTTGERTEEARELVAYLLTPPAQQLLAGAGFRAP</sequence>
<dbReference type="PANTHER" id="PTHR30632:SF0">
    <property type="entry name" value="SULFATE-BINDING PROTEIN"/>
    <property type="match status" value="1"/>
</dbReference>
<feature type="binding site" evidence="4">
    <location>
        <position position="68"/>
    </location>
    <ligand>
        <name>molybdate</name>
        <dbReference type="ChEBI" id="CHEBI:36264"/>
    </ligand>
</feature>
<comment type="similarity">
    <text evidence="1">Belongs to the bacterial solute-binding protein ModA family.</text>
</comment>
<dbReference type="GO" id="GO:0030973">
    <property type="term" value="F:molybdate ion binding"/>
    <property type="evidence" value="ECO:0007669"/>
    <property type="project" value="TreeGrafter"/>
</dbReference>
<dbReference type="SUPFAM" id="SSF53850">
    <property type="entry name" value="Periplasmic binding protein-like II"/>
    <property type="match status" value="1"/>
</dbReference>
<evidence type="ECO:0000313" key="6">
    <source>
        <dbReference type="Proteomes" id="UP000435304"/>
    </source>
</evidence>
<keyword evidence="6" id="KW-1185">Reference proteome</keyword>
<name>A0A6A9UVW2_9ACTN</name>
<feature type="binding site" evidence="4">
    <location>
        <position position="198"/>
    </location>
    <ligand>
        <name>molybdate</name>
        <dbReference type="ChEBI" id="CHEBI:36264"/>
    </ligand>
</feature>
<dbReference type="Proteomes" id="UP000435304">
    <property type="component" value="Unassembled WGS sequence"/>
</dbReference>
<evidence type="ECO:0000256" key="2">
    <source>
        <dbReference type="ARBA" id="ARBA00022723"/>
    </source>
</evidence>
<evidence type="ECO:0000256" key="4">
    <source>
        <dbReference type="PIRSR" id="PIRSR004846-1"/>
    </source>
</evidence>
<evidence type="ECO:0000256" key="1">
    <source>
        <dbReference type="ARBA" id="ARBA00009175"/>
    </source>
</evidence>
<dbReference type="InterPro" id="IPR050682">
    <property type="entry name" value="ModA/WtpA"/>
</dbReference>
<keyword evidence="4" id="KW-0500">Molybdenum</keyword>
<gene>
    <name evidence="5" type="primary">modA</name>
    <name evidence="5" type="ORF">GC722_12455</name>
</gene>
<accession>A0A6A9UVW2</accession>
<dbReference type="PANTHER" id="PTHR30632">
    <property type="entry name" value="MOLYBDATE-BINDING PERIPLASMIC PROTEIN"/>
    <property type="match status" value="1"/>
</dbReference>
<evidence type="ECO:0000313" key="5">
    <source>
        <dbReference type="EMBL" id="MVA76828.1"/>
    </source>
</evidence>
<dbReference type="InterPro" id="IPR005950">
    <property type="entry name" value="ModA"/>
</dbReference>
<dbReference type="Pfam" id="PF13531">
    <property type="entry name" value="SBP_bac_11"/>
    <property type="match status" value="1"/>
</dbReference>
<protein>
    <submittedName>
        <fullName evidence="5">Molybdate ABC transporter substrate-binding protein</fullName>
    </submittedName>
</protein>